<evidence type="ECO:0000313" key="1">
    <source>
        <dbReference type="EMBL" id="MEQ2506834.1"/>
    </source>
</evidence>
<protein>
    <submittedName>
        <fullName evidence="1">Uncharacterized protein</fullName>
    </submittedName>
</protein>
<reference evidence="1 2" key="1">
    <citation type="submission" date="2024-04" db="EMBL/GenBank/DDBJ databases">
        <title>Human intestinal bacterial collection.</title>
        <authorList>
            <person name="Pauvert C."/>
            <person name="Hitch T.C.A."/>
            <person name="Clavel T."/>
        </authorList>
    </citation>
    <scope>NUCLEOTIDE SEQUENCE [LARGE SCALE GENOMIC DNA]</scope>
    <source>
        <strain evidence="1 2">CLA-AA-H174</strain>
    </source>
</reference>
<dbReference type="Proteomes" id="UP001465717">
    <property type="component" value="Unassembled WGS sequence"/>
</dbReference>
<dbReference type="EMBL" id="JBBNGE010000002">
    <property type="protein sequence ID" value="MEQ2506834.1"/>
    <property type="molecule type" value="Genomic_DNA"/>
</dbReference>
<name>A0ABV1FUX3_9BACT</name>
<evidence type="ECO:0000313" key="2">
    <source>
        <dbReference type="Proteomes" id="UP001465717"/>
    </source>
</evidence>
<proteinExistence type="predicted"/>
<organism evidence="1 2">
    <name type="scientific">Segatella sinensis</name>
    <dbReference type="NCBI Taxonomy" id="3085167"/>
    <lineage>
        <taxon>Bacteria</taxon>
        <taxon>Pseudomonadati</taxon>
        <taxon>Bacteroidota</taxon>
        <taxon>Bacteroidia</taxon>
        <taxon>Bacteroidales</taxon>
        <taxon>Prevotellaceae</taxon>
        <taxon>Segatella</taxon>
    </lineage>
</organism>
<gene>
    <name evidence="1" type="ORF">AAAT87_00885</name>
</gene>
<keyword evidence="2" id="KW-1185">Reference proteome</keyword>
<accession>A0ABV1FUX3</accession>
<comment type="caution">
    <text evidence="1">The sequence shown here is derived from an EMBL/GenBank/DDBJ whole genome shotgun (WGS) entry which is preliminary data.</text>
</comment>
<sequence length="191" mass="22293">MHTYVIVVDSQVFQYIKSLWMSYLQFLVDIERLLEMMAFLIELTLDVEKGLIVWAEGKTLAYELLEIGIILVVDAQIYCRRNDVIVGRIVIRCLFESDDGKLIFIGFCASLYEVDEYRFTVLLVTRTEISLQVWNSFFILAAAYQIGCRKVRCFISFDFFILSFLFLCKGRKKKPISVGSFWFNSPCITYT</sequence>